<dbReference type="Proteomes" id="UP001519460">
    <property type="component" value="Unassembled WGS sequence"/>
</dbReference>
<reference evidence="1 2" key="1">
    <citation type="journal article" date="2023" name="Sci. Data">
        <title>Genome assembly of the Korean intertidal mud-creeper Batillaria attramentaria.</title>
        <authorList>
            <person name="Patra A.K."/>
            <person name="Ho P.T."/>
            <person name="Jun S."/>
            <person name="Lee S.J."/>
            <person name="Kim Y."/>
            <person name="Won Y.J."/>
        </authorList>
    </citation>
    <scope>NUCLEOTIDE SEQUENCE [LARGE SCALE GENOMIC DNA]</scope>
    <source>
        <strain evidence="1">Wonlab-2016</strain>
    </source>
</reference>
<evidence type="ECO:0000313" key="1">
    <source>
        <dbReference type="EMBL" id="KAK7471632.1"/>
    </source>
</evidence>
<comment type="caution">
    <text evidence="1">The sequence shown here is derived from an EMBL/GenBank/DDBJ whole genome shotgun (WGS) entry which is preliminary data.</text>
</comment>
<dbReference type="AlphaFoldDB" id="A0ABD0JDW0"/>
<accession>A0ABD0JDW0</accession>
<name>A0ABD0JDW0_9CAEN</name>
<organism evidence="1 2">
    <name type="scientific">Batillaria attramentaria</name>
    <dbReference type="NCBI Taxonomy" id="370345"/>
    <lineage>
        <taxon>Eukaryota</taxon>
        <taxon>Metazoa</taxon>
        <taxon>Spiralia</taxon>
        <taxon>Lophotrochozoa</taxon>
        <taxon>Mollusca</taxon>
        <taxon>Gastropoda</taxon>
        <taxon>Caenogastropoda</taxon>
        <taxon>Sorbeoconcha</taxon>
        <taxon>Cerithioidea</taxon>
        <taxon>Batillariidae</taxon>
        <taxon>Batillaria</taxon>
    </lineage>
</organism>
<protein>
    <submittedName>
        <fullName evidence="1">Uncharacterized protein</fullName>
    </submittedName>
</protein>
<evidence type="ECO:0000313" key="2">
    <source>
        <dbReference type="Proteomes" id="UP001519460"/>
    </source>
</evidence>
<gene>
    <name evidence="1" type="ORF">BaRGS_00035729</name>
</gene>
<sequence length="134" mass="14477">MSLVMANALQNWSLTWSCYSGRSAAAAVADTALSIASSRGTPLQLHSGRAETCLLSGLTLSSTGLSHGRVIMAILLLRQFPIQLCPQQAPEALHYNFTLVERRHVSCQGKTGLSHGRVIVAILLLQQFPRHVCP</sequence>
<keyword evidence="2" id="KW-1185">Reference proteome</keyword>
<proteinExistence type="predicted"/>
<dbReference type="EMBL" id="JACVVK020000485">
    <property type="protein sequence ID" value="KAK7471632.1"/>
    <property type="molecule type" value="Genomic_DNA"/>
</dbReference>